<reference evidence="2 3" key="1">
    <citation type="journal article" date="2018" name="Evol. Lett.">
        <title>Horizontal gene cluster transfer increased hallucinogenic mushroom diversity.</title>
        <authorList>
            <person name="Reynolds H.T."/>
            <person name="Vijayakumar V."/>
            <person name="Gluck-Thaler E."/>
            <person name="Korotkin H.B."/>
            <person name="Matheny P.B."/>
            <person name="Slot J.C."/>
        </authorList>
    </citation>
    <scope>NUCLEOTIDE SEQUENCE [LARGE SCALE GENOMIC DNA]</scope>
    <source>
        <strain evidence="2 3">2631</strain>
    </source>
</reference>
<protein>
    <submittedName>
        <fullName evidence="2">Uncharacterized protein</fullName>
    </submittedName>
</protein>
<keyword evidence="3" id="KW-1185">Reference proteome</keyword>
<comment type="caution">
    <text evidence="2">The sequence shown here is derived from an EMBL/GenBank/DDBJ whole genome shotgun (WGS) entry which is preliminary data.</text>
</comment>
<feature type="region of interest" description="Disordered" evidence="1">
    <location>
        <begin position="303"/>
        <end position="357"/>
    </location>
</feature>
<feature type="compositionally biased region" description="Basic and acidic residues" evidence="1">
    <location>
        <begin position="71"/>
        <end position="85"/>
    </location>
</feature>
<evidence type="ECO:0000313" key="3">
    <source>
        <dbReference type="Proteomes" id="UP000283269"/>
    </source>
</evidence>
<dbReference type="EMBL" id="NHYD01001859">
    <property type="protein sequence ID" value="PPQ89543.1"/>
    <property type="molecule type" value="Genomic_DNA"/>
</dbReference>
<feature type="compositionally biased region" description="Polar residues" evidence="1">
    <location>
        <begin position="346"/>
        <end position="355"/>
    </location>
</feature>
<sequence length="502" mass="55280">MASLSDQIDRLTRNTRSLKETAAQIAPAASKHSVIFTHAVLDTHLGDLIRDIDPSELGLFRLVQNDNNNTYDKDTRSGPEPEIRRTQFSGATPLRKNPTRREDKHEIEPEVYAHAALKYIDQYEPIRQMPRAYDQIVTILNKLHDVRTNIESLNATLEQIVISNKLPPPKVRLEQEERRIQELQARIAELTKKKESTTKIQKSTAARPKNMQTETNKVAPKTPLISSPQEEKFWTTPGEPSRVLQFSENLLDEEVNLGDVSTASFGSPIAGSSQTRPMKLFEAIDTVGEAPAVQANPFFDAGQRYDETGQDEQSNSSPPPNPAPTLQSSSPVLSNTPNLKYPPNDIVTTTETPTSRQRKIKVNIEVERIVSKIWSTVGDIVGAPSELANASSPSVNRTIAHLQRLAAQSPSPDSPIASTASSTAAEGANGPTAQQIQIAYLLTMLLSATPHYSMPLNQVKENLALKAKGTGQGPTRVLFGCVAKRLVKIDRGGREQIVKFDI</sequence>
<dbReference type="AlphaFoldDB" id="A0A409XFI5"/>
<evidence type="ECO:0000313" key="2">
    <source>
        <dbReference type="EMBL" id="PPQ89543.1"/>
    </source>
</evidence>
<proteinExistence type="predicted"/>
<dbReference type="OrthoDB" id="3262547at2759"/>
<accession>A0A409XFI5</accession>
<dbReference type="Proteomes" id="UP000283269">
    <property type="component" value="Unassembled WGS sequence"/>
</dbReference>
<name>A0A409XFI5_PSICY</name>
<organism evidence="2 3">
    <name type="scientific">Psilocybe cyanescens</name>
    <dbReference type="NCBI Taxonomy" id="93625"/>
    <lineage>
        <taxon>Eukaryota</taxon>
        <taxon>Fungi</taxon>
        <taxon>Dikarya</taxon>
        <taxon>Basidiomycota</taxon>
        <taxon>Agaricomycotina</taxon>
        <taxon>Agaricomycetes</taxon>
        <taxon>Agaricomycetidae</taxon>
        <taxon>Agaricales</taxon>
        <taxon>Agaricineae</taxon>
        <taxon>Strophariaceae</taxon>
        <taxon>Psilocybe</taxon>
    </lineage>
</organism>
<feature type="region of interest" description="Disordered" evidence="1">
    <location>
        <begin position="194"/>
        <end position="216"/>
    </location>
</feature>
<dbReference type="STRING" id="93625.A0A409XFI5"/>
<gene>
    <name evidence="2" type="ORF">CVT25_012215</name>
</gene>
<feature type="compositionally biased region" description="Polar residues" evidence="1">
    <location>
        <begin position="198"/>
        <end position="216"/>
    </location>
</feature>
<evidence type="ECO:0000256" key="1">
    <source>
        <dbReference type="SAM" id="MobiDB-lite"/>
    </source>
</evidence>
<feature type="region of interest" description="Disordered" evidence="1">
    <location>
        <begin position="66"/>
        <end position="104"/>
    </location>
</feature>
<feature type="region of interest" description="Disordered" evidence="1">
    <location>
        <begin position="405"/>
        <end position="429"/>
    </location>
</feature>
<feature type="compositionally biased region" description="Low complexity" evidence="1">
    <location>
        <begin position="409"/>
        <end position="425"/>
    </location>
</feature>
<dbReference type="InParanoid" id="A0A409XFI5"/>